<dbReference type="SUPFAM" id="SSF57501">
    <property type="entry name" value="Cystine-knot cytokines"/>
    <property type="match status" value="1"/>
</dbReference>
<evidence type="ECO:0000256" key="5">
    <source>
        <dbReference type="SAM" id="SignalP"/>
    </source>
</evidence>
<keyword evidence="4" id="KW-0339">Growth factor</keyword>
<feature type="signal peptide" evidence="5">
    <location>
        <begin position="1"/>
        <end position="16"/>
    </location>
</feature>
<evidence type="ECO:0000259" key="6">
    <source>
        <dbReference type="PROSITE" id="PS51362"/>
    </source>
</evidence>
<dbReference type="Proteomes" id="UP000886998">
    <property type="component" value="Unassembled WGS sequence"/>
</dbReference>
<protein>
    <recommendedName>
        <fullName evidence="6">TGF-beta family profile domain-containing protein</fullName>
    </recommendedName>
</protein>
<dbReference type="InterPro" id="IPR015615">
    <property type="entry name" value="TGF-beta-rel"/>
</dbReference>
<comment type="subcellular location">
    <subcellularLocation>
        <location evidence="1">Secreted</location>
    </subcellularLocation>
</comment>
<comment type="caution">
    <text evidence="7">The sequence shown here is derived from an EMBL/GenBank/DDBJ whole genome shotgun (WGS) entry which is preliminary data.</text>
</comment>
<evidence type="ECO:0000256" key="4">
    <source>
        <dbReference type="RuleBase" id="RU000354"/>
    </source>
</evidence>
<comment type="similarity">
    <text evidence="2 4">Belongs to the TGF-beta family.</text>
</comment>
<evidence type="ECO:0000313" key="7">
    <source>
        <dbReference type="EMBL" id="GFY69378.1"/>
    </source>
</evidence>
<dbReference type="PANTHER" id="PTHR11848">
    <property type="entry name" value="TGF-BETA FAMILY"/>
    <property type="match status" value="1"/>
</dbReference>
<dbReference type="Pfam" id="PF00019">
    <property type="entry name" value="TGF_beta"/>
    <property type="match status" value="1"/>
</dbReference>
<proteinExistence type="inferred from homology"/>
<dbReference type="AlphaFoldDB" id="A0A8X7CHR6"/>
<dbReference type="InterPro" id="IPR029034">
    <property type="entry name" value="Cystine-knot_cytokine"/>
</dbReference>
<feature type="domain" description="TGF-beta family profile" evidence="6">
    <location>
        <begin position="227"/>
        <end position="333"/>
    </location>
</feature>
<evidence type="ECO:0000256" key="1">
    <source>
        <dbReference type="ARBA" id="ARBA00004613"/>
    </source>
</evidence>
<reference evidence="7" key="1">
    <citation type="submission" date="2020-08" db="EMBL/GenBank/DDBJ databases">
        <title>Multicomponent nature underlies the extraordinary mechanical properties of spider dragline silk.</title>
        <authorList>
            <person name="Kono N."/>
            <person name="Nakamura H."/>
            <person name="Mori M."/>
            <person name="Yoshida Y."/>
            <person name="Ohtoshi R."/>
            <person name="Malay A.D."/>
            <person name="Moran D.A.P."/>
            <person name="Tomita M."/>
            <person name="Numata K."/>
            <person name="Arakawa K."/>
        </authorList>
    </citation>
    <scope>NUCLEOTIDE SEQUENCE</scope>
</reference>
<organism evidence="7 8">
    <name type="scientific">Trichonephila inaurata madagascariensis</name>
    <dbReference type="NCBI Taxonomy" id="2747483"/>
    <lineage>
        <taxon>Eukaryota</taxon>
        <taxon>Metazoa</taxon>
        <taxon>Ecdysozoa</taxon>
        <taxon>Arthropoda</taxon>
        <taxon>Chelicerata</taxon>
        <taxon>Arachnida</taxon>
        <taxon>Araneae</taxon>
        <taxon>Araneomorphae</taxon>
        <taxon>Entelegynae</taxon>
        <taxon>Araneoidea</taxon>
        <taxon>Nephilidae</taxon>
        <taxon>Trichonephila</taxon>
        <taxon>Trichonephila inaurata</taxon>
    </lineage>
</organism>
<dbReference type="PROSITE" id="PS51362">
    <property type="entry name" value="TGF_BETA_2"/>
    <property type="match status" value="1"/>
</dbReference>
<evidence type="ECO:0000313" key="8">
    <source>
        <dbReference type="Proteomes" id="UP000886998"/>
    </source>
</evidence>
<dbReference type="SMART" id="SM00204">
    <property type="entry name" value="TGFB"/>
    <property type="match status" value="1"/>
</dbReference>
<keyword evidence="5" id="KW-0732">Signal</keyword>
<keyword evidence="8" id="KW-1185">Reference proteome</keyword>
<dbReference type="GO" id="GO:0008083">
    <property type="term" value="F:growth factor activity"/>
    <property type="evidence" value="ECO:0007669"/>
    <property type="project" value="UniProtKB-KW"/>
</dbReference>
<evidence type="ECO:0000256" key="3">
    <source>
        <dbReference type="ARBA" id="ARBA00022525"/>
    </source>
</evidence>
<name>A0A8X7CHR6_9ARAC</name>
<dbReference type="GO" id="GO:0005125">
    <property type="term" value="F:cytokine activity"/>
    <property type="evidence" value="ECO:0007669"/>
    <property type="project" value="TreeGrafter"/>
</dbReference>
<dbReference type="Gene3D" id="2.10.90.10">
    <property type="entry name" value="Cystine-knot cytokines"/>
    <property type="match status" value="1"/>
</dbReference>
<dbReference type="CDD" id="cd13756">
    <property type="entry name" value="TGF_beta_BMPs_GDFs"/>
    <property type="match status" value="1"/>
</dbReference>
<accession>A0A8X7CHR6</accession>
<sequence>MKIALLFVILLVQVLGHRCNDLEELETTIENKIRLYDIARSAPQGLARIYLDWDRNLTHPGKLTSDEIEVVPGRNILKYNMRYSSIWKKTSNYTKVEFWIELHGVPNTEPSFWSSYTPEIEAFCKKIKLTPLEPGTPFINGDFVHIVYDMTEFYFKLKTLKGRNVRFKMRLPKQKGGTGYGEMTIKSFMAFYEEVSSEGLPYLEAFKSIGNSKNHILKIPNGYLKNGKNRKPIKACALEDLNVSFDMNLFNSYVIAPNGANIHICKGFCGSPKSKSTTHSLIQMHQTTVHGDTSPCCTPVSWDPLTLIMYDYAEKVFVVATFPDAIATSCGCP</sequence>
<evidence type="ECO:0000256" key="2">
    <source>
        <dbReference type="ARBA" id="ARBA00006656"/>
    </source>
</evidence>
<dbReference type="EMBL" id="BMAV01017580">
    <property type="protein sequence ID" value="GFY69378.1"/>
    <property type="molecule type" value="Genomic_DNA"/>
</dbReference>
<dbReference type="GO" id="GO:0005615">
    <property type="term" value="C:extracellular space"/>
    <property type="evidence" value="ECO:0007669"/>
    <property type="project" value="TreeGrafter"/>
</dbReference>
<gene>
    <name evidence="7" type="ORF">TNIN_406671</name>
</gene>
<feature type="chain" id="PRO_5036502956" description="TGF-beta family profile domain-containing protein" evidence="5">
    <location>
        <begin position="17"/>
        <end position="333"/>
    </location>
</feature>
<dbReference type="OrthoDB" id="6427568at2759"/>
<keyword evidence="3" id="KW-0964">Secreted</keyword>
<dbReference type="InterPro" id="IPR001839">
    <property type="entry name" value="TGF-b_C"/>
</dbReference>